<dbReference type="HOGENOM" id="CLU_013985_4_4_10"/>
<dbReference type="PROSITE" id="PS51186">
    <property type="entry name" value="GNAT"/>
    <property type="match status" value="1"/>
</dbReference>
<organism evidence="4 5">
    <name type="scientific">Paludibacter propionicigenes (strain DSM 17365 / JCM 13257 / WB4)</name>
    <dbReference type="NCBI Taxonomy" id="694427"/>
    <lineage>
        <taxon>Bacteria</taxon>
        <taxon>Pseudomonadati</taxon>
        <taxon>Bacteroidota</taxon>
        <taxon>Bacteroidia</taxon>
        <taxon>Bacteroidales</taxon>
        <taxon>Paludibacteraceae</taxon>
        <taxon>Paludibacter</taxon>
    </lineage>
</organism>
<dbReference type="Proteomes" id="UP000008718">
    <property type="component" value="Chromosome"/>
</dbReference>
<evidence type="ECO:0000313" key="4">
    <source>
        <dbReference type="EMBL" id="ADQ79850.1"/>
    </source>
</evidence>
<evidence type="ECO:0000259" key="3">
    <source>
        <dbReference type="PROSITE" id="PS51186"/>
    </source>
</evidence>
<dbReference type="eggNOG" id="COG1247">
    <property type="taxonomic scope" value="Bacteria"/>
</dbReference>
<gene>
    <name evidence="4" type="ordered locus">Palpr_1710</name>
</gene>
<dbReference type="InterPro" id="IPR016181">
    <property type="entry name" value="Acyl_CoA_acyltransferase"/>
</dbReference>
<dbReference type="KEGG" id="ppn:Palpr_1710"/>
<dbReference type="EMBL" id="CP002345">
    <property type="protein sequence ID" value="ADQ79850.1"/>
    <property type="molecule type" value="Genomic_DNA"/>
</dbReference>
<feature type="domain" description="N-acetyltransferase" evidence="3">
    <location>
        <begin position="4"/>
        <end position="167"/>
    </location>
</feature>
<dbReference type="Gene3D" id="3.40.630.30">
    <property type="match status" value="1"/>
</dbReference>
<name>E4T556_PALPW</name>
<keyword evidence="5" id="KW-1185">Reference proteome</keyword>
<dbReference type="STRING" id="694427.Palpr_1710"/>
<evidence type="ECO:0000256" key="1">
    <source>
        <dbReference type="ARBA" id="ARBA00022679"/>
    </source>
</evidence>
<dbReference type="PANTHER" id="PTHR43072">
    <property type="entry name" value="N-ACETYLTRANSFERASE"/>
    <property type="match status" value="1"/>
</dbReference>
<dbReference type="RefSeq" id="WP_013445219.1">
    <property type="nucleotide sequence ID" value="NC_014734.1"/>
</dbReference>
<dbReference type="InterPro" id="IPR000182">
    <property type="entry name" value="GNAT_dom"/>
</dbReference>
<reference evidence="4 5" key="2">
    <citation type="journal article" date="2011" name="Stand. Genomic Sci.">
        <title>Complete genome sequence of Paludibacter propionicigenes type strain (WB4).</title>
        <authorList>
            <person name="Gronow S."/>
            <person name="Munk C."/>
            <person name="Lapidus A."/>
            <person name="Nolan M."/>
            <person name="Lucas S."/>
            <person name="Hammon N."/>
            <person name="Deshpande S."/>
            <person name="Cheng J.F."/>
            <person name="Tapia R."/>
            <person name="Han C."/>
            <person name="Goodwin L."/>
            <person name="Pitluck S."/>
            <person name="Liolios K."/>
            <person name="Ivanova N."/>
            <person name="Mavromatis K."/>
            <person name="Mikhailova N."/>
            <person name="Pati A."/>
            <person name="Chen A."/>
            <person name="Palaniappan K."/>
            <person name="Land M."/>
            <person name="Hauser L."/>
            <person name="Chang Y.J."/>
            <person name="Jeffries C.D."/>
            <person name="Brambilla E."/>
            <person name="Rohde M."/>
            <person name="Goker M."/>
            <person name="Detter J.C."/>
            <person name="Woyke T."/>
            <person name="Bristow J."/>
            <person name="Eisen J.A."/>
            <person name="Markowitz V."/>
            <person name="Hugenholtz P."/>
            <person name="Kyrpides N.C."/>
            <person name="Klenk H.P."/>
        </authorList>
    </citation>
    <scope>NUCLEOTIDE SEQUENCE [LARGE SCALE GENOMIC DNA]</scope>
    <source>
        <strain evidence="5">DSM 17365 / JCM 13257 / WB4</strain>
    </source>
</reference>
<dbReference type="OrthoDB" id="9799096at2"/>
<accession>E4T556</accession>
<keyword evidence="1 4" id="KW-0808">Transferase</keyword>
<sequence length="175" mass="19921">MIEFQLKPCTEAQLPEILAIFNDAILNSTALYEYKVRTLERMNAWYADKIKGDYPVVGAFAQDGKLLGFSTYGMFRVQPAYKYTVEHSVYVRSDMRGRGLGKVLLLDIIKRAQEQNYHSLIGVIDADNTVSIKLHENEGFVLTGVLKEAGYKFGRWLDAAFYQLLLKTPEVPTEE</sequence>
<keyword evidence="2" id="KW-0012">Acyltransferase</keyword>
<reference key="1">
    <citation type="submission" date="2010-11" db="EMBL/GenBank/DDBJ databases">
        <title>The complete genome of Paludibacter propionicigenes DSM 17365.</title>
        <authorList>
            <consortium name="US DOE Joint Genome Institute (JGI-PGF)"/>
            <person name="Lucas S."/>
            <person name="Copeland A."/>
            <person name="Lapidus A."/>
            <person name="Bruce D."/>
            <person name="Goodwin L."/>
            <person name="Pitluck S."/>
            <person name="Kyrpides N."/>
            <person name="Mavromatis K."/>
            <person name="Ivanova N."/>
            <person name="Munk A.C."/>
            <person name="Brettin T."/>
            <person name="Detter J.C."/>
            <person name="Han C."/>
            <person name="Tapia R."/>
            <person name="Land M."/>
            <person name="Hauser L."/>
            <person name="Markowitz V."/>
            <person name="Cheng J.-F."/>
            <person name="Hugenholtz P."/>
            <person name="Woyke T."/>
            <person name="Wu D."/>
            <person name="Gronow S."/>
            <person name="Wellnitz S."/>
            <person name="Brambilla E."/>
            <person name="Klenk H.-P."/>
            <person name="Eisen J.A."/>
        </authorList>
    </citation>
    <scope>NUCLEOTIDE SEQUENCE</scope>
    <source>
        <strain>WB4</strain>
    </source>
</reference>
<dbReference type="SUPFAM" id="SSF55729">
    <property type="entry name" value="Acyl-CoA N-acyltransferases (Nat)"/>
    <property type="match status" value="1"/>
</dbReference>
<dbReference type="CDD" id="cd04301">
    <property type="entry name" value="NAT_SF"/>
    <property type="match status" value="1"/>
</dbReference>
<evidence type="ECO:0000256" key="2">
    <source>
        <dbReference type="ARBA" id="ARBA00023315"/>
    </source>
</evidence>
<dbReference type="PANTHER" id="PTHR43072:SF23">
    <property type="entry name" value="UPF0039 PROTEIN C11D3.02C"/>
    <property type="match status" value="1"/>
</dbReference>
<proteinExistence type="predicted"/>
<evidence type="ECO:0000313" key="5">
    <source>
        <dbReference type="Proteomes" id="UP000008718"/>
    </source>
</evidence>
<dbReference type="AlphaFoldDB" id="E4T556"/>
<dbReference type="Pfam" id="PF13420">
    <property type="entry name" value="Acetyltransf_4"/>
    <property type="match status" value="1"/>
</dbReference>
<dbReference type="GO" id="GO:0016747">
    <property type="term" value="F:acyltransferase activity, transferring groups other than amino-acyl groups"/>
    <property type="evidence" value="ECO:0007669"/>
    <property type="project" value="InterPro"/>
</dbReference>
<protein>
    <submittedName>
        <fullName evidence="4">GCN5-related N-acetyltransferase</fullName>
    </submittedName>
</protein>